<evidence type="ECO:0000313" key="3">
    <source>
        <dbReference type="Proteomes" id="UP000094056"/>
    </source>
</evidence>
<dbReference type="InterPro" id="IPR009875">
    <property type="entry name" value="PilZ_domain"/>
</dbReference>
<name>A0A1E3XF35_9BACT</name>
<accession>A0A1E3XF35</accession>
<dbReference type="Proteomes" id="UP000094056">
    <property type="component" value="Unassembled WGS sequence"/>
</dbReference>
<organism evidence="2 3">
    <name type="scientific">Candidatus Scalindua rubra</name>
    <dbReference type="NCBI Taxonomy" id="1872076"/>
    <lineage>
        <taxon>Bacteria</taxon>
        <taxon>Pseudomonadati</taxon>
        <taxon>Planctomycetota</taxon>
        <taxon>Candidatus Brocadiia</taxon>
        <taxon>Candidatus Brocadiales</taxon>
        <taxon>Candidatus Scalinduaceae</taxon>
        <taxon>Candidatus Scalindua</taxon>
    </lineage>
</organism>
<proteinExistence type="predicted"/>
<dbReference type="Pfam" id="PF07238">
    <property type="entry name" value="PilZ"/>
    <property type="match status" value="1"/>
</dbReference>
<sequence length="137" mass="15631">MDKMSDKRKYKRIEKPYITRFRIKPDEIQNMAPTSWDMVAANNLGAGGVFFNSSKDFEEGTTLDLKIGFSTSMPLIKCDGIVIRVKKHPHTFIFGVATAFTEIDEHEKEMIKKTSEENYIIEKLDFSNMLTALSLAS</sequence>
<feature type="domain" description="PilZ" evidence="1">
    <location>
        <begin position="7"/>
        <end position="112"/>
    </location>
</feature>
<dbReference type="GO" id="GO:0035438">
    <property type="term" value="F:cyclic-di-GMP binding"/>
    <property type="evidence" value="ECO:0007669"/>
    <property type="project" value="InterPro"/>
</dbReference>
<reference evidence="2 3" key="1">
    <citation type="submission" date="2016-07" db="EMBL/GenBank/DDBJ databases">
        <title>Draft genome of Scalindua rubra, obtained from a brine-seawater interface in the Red Sea, sheds light on salt adaptation in anammox bacteria.</title>
        <authorList>
            <person name="Speth D.R."/>
            <person name="Lagkouvardos I."/>
            <person name="Wang Y."/>
            <person name="Qian P.-Y."/>
            <person name="Dutilh B.E."/>
            <person name="Jetten M.S."/>
        </authorList>
    </citation>
    <scope>NUCLEOTIDE SEQUENCE [LARGE SCALE GENOMIC DNA]</scope>
    <source>
        <strain evidence="2">BSI-1</strain>
    </source>
</reference>
<dbReference type="AlphaFoldDB" id="A0A1E3XF35"/>
<dbReference type="EMBL" id="MAYW01000025">
    <property type="protein sequence ID" value="ODS33564.1"/>
    <property type="molecule type" value="Genomic_DNA"/>
</dbReference>
<dbReference type="Gene3D" id="2.40.10.220">
    <property type="entry name" value="predicted glycosyltransferase like domains"/>
    <property type="match status" value="1"/>
</dbReference>
<evidence type="ECO:0000313" key="2">
    <source>
        <dbReference type="EMBL" id="ODS33564.1"/>
    </source>
</evidence>
<protein>
    <submittedName>
        <fullName evidence="2">PilZ domain protein</fullName>
    </submittedName>
</protein>
<evidence type="ECO:0000259" key="1">
    <source>
        <dbReference type="Pfam" id="PF07238"/>
    </source>
</evidence>
<gene>
    <name evidence="2" type="ORF">SCARUB_01298</name>
</gene>
<comment type="caution">
    <text evidence="2">The sequence shown here is derived from an EMBL/GenBank/DDBJ whole genome shotgun (WGS) entry which is preliminary data.</text>
</comment>